<keyword evidence="1" id="KW-1003">Cell membrane</keyword>
<evidence type="ECO:0000256" key="1">
    <source>
        <dbReference type="ARBA" id="ARBA00022475"/>
    </source>
</evidence>
<keyword evidence="4" id="KW-0441">Lipid A biosynthesis</keyword>
<evidence type="ECO:0000313" key="11">
    <source>
        <dbReference type="EMBL" id="SVC06657.1"/>
    </source>
</evidence>
<evidence type="ECO:0000256" key="7">
    <source>
        <dbReference type="ARBA" id="ARBA00023098"/>
    </source>
</evidence>
<keyword evidence="5" id="KW-0479">Metal-binding</keyword>
<dbReference type="CDD" id="cd07398">
    <property type="entry name" value="MPP_YbbF-LpxH"/>
    <property type="match status" value="1"/>
</dbReference>
<evidence type="ECO:0000256" key="3">
    <source>
        <dbReference type="ARBA" id="ARBA00022519"/>
    </source>
</evidence>
<dbReference type="GO" id="GO:0008758">
    <property type="term" value="F:UDP-2,3-diacylglucosamine hydrolase activity"/>
    <property type="evidence" value="ECO:0007669"/>
    <property type="project" value="TreeGrafter"/>
</dbReference>
<keyword evidence="8" id="KW-0472">Membrane</keyword>
<evidence type="ECO:0000256" key="9">
    <source>
        <dbReference type="ARBA" id="ARBA00023211"/>
    </source>
</evidence>
<proteinExistence type="inferred from homology"/>
<keyword evidence="6" id="KW-0378">Hydrolase</keyword>
<dbReference type="SUPFAM" id="SSF56300">
    <property type="entry name" value="Metallo-dependent phosphatases"/>
    <property type="match status" value="1"/>
</dbReference>
<dbReference type="HAMAP" id="MF_00575">
    <property type="entry name" value="LpxH"/>
    <property type="match status" value="1"/>
</dbReference>
<dbReference type="Pfam" id="PF00149">
    <property type="entry name" value="Metallophos"/>
    <property type="match status" value="1"/>
</dbReference>
<evidence type="ECO:0000256" key="2">
    <source>
        <dbReference type="ARBA" id="ARBA00022516"/>
    </source>
</evidence>
<name>A0A382J5K0_9ZZZZ</name>
<evidence type="ECO:0000256" key="4">
    <source>
        <dbReference type="ARBA" id="ARBA00022556"/>
    </source>
</evidence>
<evidence type="ECO:0000256" key="5">
    <source>
        <dbReference type="ARBA" id="ARBA00022723"/>
    </source>
</evidence>
<keyword evidence="9" id="KW-0464">Manganese</keyword>
<dbReference type="InterPro" id="IPR043461">
    <property type="entry name" value="LpxH-like"/>
</dbReference>
<dbReference type="InterPro" id="IPR004843">
    <property type="entry name" value="Calcineurin-like_PHP"/>
</dbReference>
<dbReference type="NCBIfam" id="TIGR01854">
    <property type="entry name" value="lipid_A_lpxH"/>
    <property type="match status" value="1"/>
</dbReference>
<accession>A0A382J5K0</accession>
<keyword evidence="7" id="KW-0443">Lipid metabolism</keyword>
<dbReference type="NCBIfam" id="NF003743">
    <property type="entry name" value="PRK05340.1"/>
    <property type="match status" value="1"/>
</dbReference>
<feature type="domain" description="Calcineurin-like phosphoesterase" evidence="10">
    <location>
        <begin position="4"/>
        <end position="198"/>
    </location>
</feature>
<dbReference type="PANTHER" id="PTHR34990:SF1">
    <property type="entry name" value="UDP-2,3-DIACYLGLUCOSAMINE HYDROLASE"/>
    <property type="match status" value="1"/>
</dbReference>
<sequence>MLQTLIIADLHLTQVENEKIELFNQFCTEYASKVDQLFILGDLFNTWIGDDISLNTYQSITTILNKLTKTTQVFVMAGNRDFLLSNSFEKETGCKLIKEPHLLNHNEKNYLLIHGDSLCTDDVDYQKLKKVLRNPIIQFIFLHLPKNLRLKLTGQLRKKSIEAQSYKSVKIMDVNQSAVDELMTKYPNTDLIHGHTHRQNTHRMERYTRYVLGDWKNNQGNAIKLGENLEWLEIN</sequence>
<dbReference type="EMBL" id="UINC01071616">
    <property type="protein sequence ID" value="SVC06657.1"/>
    <property type="molecule type" value="Genomic_DNA"/>
</dbReference>
<evidence type="ECO:0000256" key="6">
    <source>
        <dbReference type="ARBA" id="ARBA00022801"/>
    </source>
</evidence>
<dbReference type="GO" id="GO:0005737">
    <property type="term" value="C:cytoplasm"/>
    <property type="evidence" value="ECO:0007669"/>
    <property type="project" value="InterPro"/>
</dbReference>
<dbReference type="AlphaFoldDB" id="A0A382J5K0"/>
<evidence type="ECO:0000259" key="10">
    <source>
        <dbReference type="Pfam" id="PF00149"/>
    </source>
</evidence>
<dbReference type="InterPro" id="IPR029052">
    <property type="entry name" value="Metallo-depent_PP-like"/>
</dbReference>
<dbReference type="GO" id="GO:0009245">
    <property type="term" value="P:lipid A biosynthetic process"/>
    <property type="evidence" value="ECO:0007669"/>
    <property type="project" value="UniProtKB-KW"/>
</dbReference>
<protein>
    <recommendedName>
        <fullName evidence="10">Calcineurin-like phosphoesterase domain-containing protein</fullName>
    </recommendedName>
</protein>
<dbReference type="PANTHER" id="PTHR34990">
    <property type="entry name" value="UDP-2,3-DIACYLGLUCOSAMINE HYDROLASE-RELATED"/>
    <property type="match status" value="1"/>
</dbReference>
<dbReference type="GO" id="GO:0016020">
    <property type="term" value="C:membrane"/>
    <property type="evidence" value="ECO:0007669"/>
    <property type="project" value="GOC"/>
</dbReference>
<keyword evidence="2" id="KW-0444">Lipid biosynthesis</keyword>
<reference evidence="11" key="1">
    <citation type="submission" date="2018-05" db="EMBL/GenBank/DDBJ databases">
        <authorList>
            <person name="Lanie J.A."/>
            <person name="Ng W.-L."/>
            <person name="Kazmierczak K.M."/>
            <person name="Andrzejewski T.M."/>
            <person name="Davidsen T.M."/>
            <person name="Wayne K.J."/>
            <person name="Tettelin H."/>
            <person name="Glass J.I."/>
            <person name="Rusch D."/>
            <person name="Podicherti R."/>
            <person name="Tsui H.-C.T."/>
            <person name="Winkler M.E."/>
        </authorList>
    </citation>
    <scope>NUCLEOTIDE SEQUENCE</scope>
</reference>
<evidence type="ECO:0000256" key="8">
    <source>
        <dbReference type="ARBA" id="ARBA00023136"/>
    </source>
</evidence>
<gene>
    <name evidence="11" type="ORF">METZ01_LOCUS259511</name>
</gene>
<dbReference type="GO" id="GO:0046872">
    <property type="term" value="F:metal ion binding"/>
    <property type="evidence" value="ECO:0007669"/>
    <property type="project" value="UniProtKB-KW"/>
</dbReference>
<dbReference type="InterPro" id="IPR010138">
    <property type="entry name" value="UDP-diacylglucosamine_Hdrlase"/>
</dbReference>
<organism evidence="11">
    <name type="scientific">marine metagenome</name>
    <dbReference type="NCBI Taxonomy" id="408172"/>
    <lineage>
        <taxon>unclassified sequences</taxon>
        <taxon>metagenomes</taxon>
        <taxon>ecological metagenomes</taxon>
    </lineage>
</organism>
<keyword evidence="3" id="KW-0997">Cell inner membrane</keyword>
<dbReference type="Gene3D" id="3.60.21.10">
    <property type="match status" value="1"/>
</dbReference>